<dbReference type="Proteomes" id="UP001165740">
    <property type="component" value="Chromosome 1"/>
</dbReference>
<feature type="compositionally biased region" description="Polar residues" evidence="1">
    <location>
        <begin position="212"/>
        <end position="225"/>
    </location>
</feature>
<dbReference type="RefSeq" id="XP_055898840.1">
    <property type="nucleotide sequence ID" value="XM_056042865.1"/>
</dbReference>
<evidence type="ECO:0000313" key="3">
    <source>
        <dbReference type="RefSeq" id="XP_055898836.1"/>
    </source>
</evidence>
<reference evidence="3 4" key="1">
    <citation type="submission" date="2025-04" db="UniProtKB">
        <authorList>
            <consortium name="RefSeq"/>
        </authorList>
    </citation>
    <scope>IDENTIFICATION</scope>
</reference>
<evidence type="ECO:0000313" key="4">
    <source>
        <dbReference type="RefSeq" id="XP_055898840.1"/>
    </source>
</evidence>
<evidence type="ECO:0000256" key="1">
    <source>
        <dbReference type="SAM" id="MobiDB-lite"/>
    </source>
</evidence>
<organism evidence="2 3">
    <name type="scientific">Biomphalaria glabrata</name>
    <name type="common">Bloodfluke planorb</name>
    <name type="synonym">Freshwater snail</name>
    <dbReference type="NCBI Taxonomy" id="6526"/>
    <lineage>
        <taxon>Eukaryota</taxon>
        <taxon>Metazoa</taxon>
        <taxon>Spiralia</taxon>
        <taxon>Lophotrochozoa</taxon>
        <taxon>Mollusca</taxon>
        <taxon>Gastropoda</taxon>
        <taxon>Heterobranchia</taxon>
        <taxon>Euthyneura</taxon>
        <taxon>Panpulmonata</taxon>
        <taxon>Hygrophila</taxon>
        <taxon>Lymnaeoidea</taxon>
        <taxon>Planorbidae</taxon>
        <taxon>Biomphalaria</taxon>
    </lineage>
</organism>
<feature type="region of interest" description="Disordered" evidence="1">
    <location>
        <begin position="70"/>
        <end position="230"/>
    </location>
</feature>
<dbReference type="GeneID" id="106053932"/>
<feature type="compositionally biased region" description="Polar residues" evidence="1">
    <location>
        <begin position="482"/>
        <end position="494"/>
    </location>
</feature>
<feature type="compositionally biased region" description="Low complexity" evidence="1">
    <location>
        <begin position="289"/>
        <end position="302"/>
    </location>
</feature>
<dbReference type="RefSeq" id="XP_055898836.1">
    <property type="nucleotide sequence ID" value="XM_056042861.1"/>
</dbReference>
<feature type="compositionally biased region" description="Acidic residues" evidence="1">
    <location>
        <begin position="550"/>
        <end position="562"/>
    </location>
</feature>
<feature type="compositionally biased region" description="Low complexity" evidence="1">
    <location>
        <begin position="411"/>
        <end position="425"/>
    </location>
</feature>
<dbReference type="OMA" id="NCRIKMH"/>
<evidence type="ECO:0000313" key="2">
    <source>
        <dbReference type="Proteomes" id="UP001165740"/>
    </source>
</evidence>
<feature type="compositionally biased region" description="Basic and acidic residues" evidence="1">
    <location>
        <begin position="75"/>
        <end position="94"/>
    </location>
</feature>
<feature type="compositionally biased region" description="Polar residues" evidence="1">
    <location>
        <begin position="250"/>
        <end position="262"/>
    </location>
</feature>
<dbReference type="OrthoDB" id="6129947at2759"/>
<sequence length="562" mass="61508">MDFDSSSKFIASLAKFLQSLCNGYVDFDKGVEVIGHIYINVDSDTGKKVDYVLNEKVCKNDNSITFISNSFHAQPAEKPKPLPKKIPESEKQNEDTIVMEDSGPTVPNSTNVGTMGSFRNTPRGGTQDITFTPGSKRPRTPPLRRNLSSGKSGSPASKHMSPSTRYQDSGGPSTKISRSDIPPSPLINSGVGSEDYDNPNVFQSGGEEDDSQNYSSNFLEQNSSDLDQKPVIDPDISIVKEEYMSSQQNSCAYAGANQSSGSAPRGKHQQTAYPVMMHPNSSNYSGVTAAASHQSDSYSSASLEGAGDPSTLTRAQQEELEMYYRKGTDQHLTFLRNMREAHALYPFTGKRDKELFDKALAELFLRLPILRLMPEPSTVYFLENARTRNAMRMSRWKARQTSIERKGQFKSPGQGPRGQFGRQSFHASQGYTYPQGGYSGMSGHGMERRMSSAGSEGDSFLQGGGDESYDYQHLASDDSRDTQQGASEHGQIQSGFHGVFGNGSGQQEGHLEQPQPSGTSETAVSGTGPSPPDIKVEVTPYPFMKTNDFELIEIDPDDEDDI</sequence>
<proteinExistence type="predicted"/>
<accession>A0A9W3BHC4</accession>
<dbReference type="AlphaFoldDB" id="A0A9W3BHC4"/>
<name>A0A9W3BHC4_BIOGL</name>
<protein>
    <submittedName>
        <fullName evidence="3 4">Uncharacterized protein LOC106053932 isoform X1</fullName>
    </submittedName>
</protein>
<feature type="region of interest" description="Disordered" evidence="1">
    <location>
        <begin position="398"/>
        <end position="562"/>
    </location>
</feature>
<feature type="region of interest" description="Disordered" evidence="1">
    <location>
        <begin position="285"/>
        <end position="310"/>
    </location>
</feature>
<feature type="region of interest" description="Disordered" evidence="1">
    <location>
        <begin position="250"/>
        <end position="270"/>
    </location>
</feature>
<feature type="compositionally biased region" description="Polar residues" evidence="1">
    <location>
        <begin position="146"/>
        <end position="176"/>
    </location>
</feature>
<gene>
    <name evidence="3 4" type="primary">LOC106053932</name>
</gene>
<keyword evidence="2" id="KW-1185">Reference proteome</keyword>
<feature type="compositionally biased region" description="Polar residues" evidence="1">
    <location>
        <begin position="514"/>
        <end position="528"/>
    </location>
</feature>
<feature type="compositionally biased region" description="Polar residues" evidence="1">
    <location>
        <begin position="105"/>
        <end position="133"/>
    </location>
</feature>